<dbReference type="Proteomes" id="UP000077202">
    <property type="component" value="Unassembled WGS sequence"/>
</dbReference>
<comment type="caution">
    <text evidence="2">The sequence shown here is derived from an EMBL/GenBank/DDBJ whole genome shotgun (WGS) entry which is preliminary data.</text>
</comment>
<feature type="region of interest" description="Disordered" evidence="1">
    <location>
        <begin position="94"/>
        <end position="134"/>
    </location>
</feature>
<gene>
    <name evidence="2" type="ORF">AXG93_2675s1170</name>
</gene>
<evidence type="ECO:0000256" key="1">
    <source>
        <dbReference type="SAM" id="MobiDB-lite"/>
    </source>
</evidence>
<feature type="compositionally biased region" description="Low complexity" evidence="1">
    <location>
        <begin position="98"/>
        <end position="111"/>
    </location>
</feature>
<evidence type="ECO:0000313" key="2">
    <source>
        <dbReference type="EMBL" id="OAE22684.1"/>
    </source>
</evidence>
<proteinExistence type="predicted"/>
<keyword evidence="3" id="KW-1185">Reference proteome</keyword>
<organism evidence="2 3">
    <name type="scientific">Marchantia polymorpha subsp. ruderalis</name>
    <dbReference type="NCBI Taxonomy" id="1480154"/>
    <lineage>
        <taxon>Eukaryota</taxon>
        <taxon>Viridiplantae</taxon>
        <taxon>Streptophyta</taxon>
        <taxon>Embryophyta</taxon>
        <taxon>Marchantiophyta</taxon>
        <taxon>Marchantiopsida</taxon>
        <taxon>Marchantiidae</taxon>
        <taxon>Marchantiales</taxon>
        <taxon>Marchantiaceae</taxon>
        <taxon>Marchantia</taxon>
    </lineage>
</organism>
<accession>A0A176VP55</accession>
<protein>
    <submittedName>
        <fullName evidence="2">Uncharacterized protein</fullName>
    </submittedName>
</protein>
<feature type="compositionally biased region" description="Basic and acidic residues" evidence="1">
    <location>
        <begin position="113"/>
        <end position="134"/>
    </location>
</feature>
<dbReference type="AlphaFoldDB" id="A0A176VP55"/>
<reference evidence="2" key="1">
    <citation type="submission" date="2016-03" db="EMBL/GenBank/DDBJ databases">
        <title>Mechanisms controlling the formation of the plant cell surface in tip-growing cells are functionally conserved among land plants.</title>
        <authorList>
            <person name="Honkanen S."/>
            <person name="Jones V.A."/>
            <person name="Morieri G."/>
            <person name="Champion C."/>
            <person name="Hetherington A.J."/>
            <person name="Kelly S."/>
            <person name="Saint-Marcoux D."/>
            <person name="Proust H."/>
            <person name="Prescott H."/>
            <person name="Dolan L."/>
        </authorList>
    </citation>
    <scope>NUCLEOTIDE SEQUENCE [LARGE SCALE GENOMIC DNA]</scope>
    <source>
        <tissue evidence="2">Whole gametophyte</tissue>
    </source>
</reference>
<evidence type="ECO:0000313" key="3">
    <source>
        <dbReference type="Proteomes" id="UP000077202"/>
    </source>
</evidence>
<name>A0A176VP55_MARPO</name>
<dbReference type="EMBL" id="LVLJ01003083">
    <property type="protein sequence ID" value="OAE22684.1"/>
    <property type="molecule type" value="Genomic_DNA"/>
</dbReference>
<sequence>MWSQCVEVCLGSEFWVHGQKLSIRADGNAMLLSRKRKKREFDGNFVGSIWASVGFRTVGRAVVSRGVSISGMPFLDTGRSRGKLSTYRGMFMSREAQSSSSSPPSSSSSPSRESTRAEQQRNAKKSSEECHRWRKGGRERWRVGHWGSKIPMSPSLCKCPGKRRESSYDDCRPVDKWSAGDGGGLASFTELPRDTVFPSFLVCESRNEARKKCSNNGHLLTIKAFLSTEGWHQRSGQSELFAICCESHSMSGKREYDTGLYSTFHVLKVAGGSGGIVAYRSQELVVEKLVFWWRMST</sequence>